<feature type="region of interest" description="Disordered" evidence="5">
    <location>
        <begin position="161"/>
        <end position="194"/>
    </location>
</feature>
<name>A0ABR3WS77_9PEZI</name>
<evidence type="ECO:0000256" key="2">
    <source>
        <dbReference type="ARBA" id="ARBA00022989"/>
    </source>
</evidence>
<feature type="region of interest" description="Disordered" evidence="5">
    <location>
        <begin position="1"/>
        <end position="24"/>
    </location>
</feature>
<feature type="compositionally biased region" description="Low complexity" evidence="5">
    <location>
        <begin position="169"/>
        <end position="180"/>
    </location>
</feature>
<evidence type="ECO:0000256" key="5">
    <source>
        <dbReference type="SAM" id="MobiDB-lite"/>
    </source>
</evidence>
<evidence type="ECO:0000313" key="7">
    <source>
        <dbReference type="Proteomes" id="UP001586593"/>
    </source>
</evidence>
<proteinExistence type="inferred from homology"/>
<sequence length="194" mass="20627">MMANDVSEHSAATSTPPASTAASSAITPRSLRQLGLFFAGAGFLTWSTLLTRRAVVRRQIAAFPKFYHPSHRAPTTFERKPEDALIAFEALGLATLNVVSFAVMATGGLSWAFDVSSLDELRMRVRPRIIGGSAGAGVGADITDEEAEKEFAEWMSRTFPFLTKGRSGGSSDAPSDGSPKSNDDSTGGRSPKKD</sequence>
<organism evidence="6 7">
    <name type="scientific">Phialemonium thermophilum</name>
    <dbReference type="NCBI Taxonomy" id="223376"/>
    <lineage>
        <taxon>Eukaryota</taxon>
        <taxon>Fungi</taxon>
        <taxon>Dikarya</taxon>
        <taxon>Ascomycota</taxon>
        <taxon>Pezizomycotina</taxon>
        <taxon>Sordariomycetes</taxon>
        <taxon>Sordariomycetidae</taxon>
        <taxon>Cephalothecales</taxon>
        <taxon>Cephalothecaceae</taxon>
        <taxon>Phialemonium</taxon>
    </lineage>
</organism>
<comment type="caution">
    <text evidence="6">The sequence shown here is derived from an EMBL/GenBank/DDBJ whole genome shotgun (WGS) entry which is preliminary data.</text>
</comment>
<comment type="subcellular location">
    <subcellularLocation>
        <location evidence="4">Membrane</location>
        <topology evidence="4">Multi-pass membrane protein</topology>
    </subcellularLocation>
</comment>
<keyword evidence="1 4" id="KW-0812">Transmembrane</keyword>
<keyword evidence="2 4" id="KW-1133">Transmembrane helix</keyword>
<dbReference type="InterPro" id="IPR038814">
    <property type="entry name" value="AIM11"/>
</dbReference>
<evidence type="ECO:0000256" key="3">
    <source>
        <dbReference type="ARBA" id="ARBA00023136"/>
    </source>
</evidence>
<feature type="compositionally biased region" description="Low complexity" evidence="5">
    <location>
        <begin position="10"/>
        <end position="24"/>
    </location>
</feature>
<evidence type="ECO:0000313" key="6">
    <source>
        <dbReference type="EMBL" id="KAL1866435.1"/>
    </source>
</evidence>
<dbReference type="PANTHER" id="PTHR39136:SF1">
    <property type="entry name" value="ALTERED INHERITANCE OF MITOCHONDRIA PROTEIN 11"/>
    <property type="match status" value="1"/>
</dbReference>
<dbReference type="EMBL" id="JAZHXJ010000266">
    <property type="protein sequence ID" value="KAL1866435.1"/>
    <property type="molecule type" value="Genomic_DNA"/>
</dbReference>
<evidence type="ECO:0000256" key="1">
    <source>
        <dbReference type="ARBA" id="ARBA00022692"/>
    </source>
</evidence>
<protein>
    <recommendedName>
        <fullName evidence="4">Altered inheritance of mitochondria protein 11</fullName>
    </recommendedName>
</protein>
<keyword evidence="7" id="KW-1185">Reference proteome</keyword>
<evidence type="ECO:0000256" key="4">
    <source>
        <dbReference type="RuleBase" id="RU367098"/>
    </source>
</evidence>
<dbReference type="PANTHER" id="PTHR39136">
    <property type="entry name" value="ALTERED INHERITANCE OF MITOCHONDRIA PROTEIN 11"/>
    <property type="match status" value="1"/>
</dbReference>
<keyword evidence="3 4" id="KW-0472">Membrane</keyword>
<dbReference type="Proteomes" id="UP001586593">
    <property type="component" value="Unassembled WGS sequence"/>
</dbReference>
<accession>A0ABR3WS77</accession>
<gene>
    <name evidence="4" type="primary">AIM11</name>
    <name evidence="6" type="ORF">VTK73DRAFT_4714</name>
</gene>
<feature type="transmembrane region" description="Helical" evidence="4">
    <location>
        <begin position="34"/>
        <end position="51"/>
    </location>
</feature>
<feature type="transmembrane region" description="Helical" evidence="4">
    <location>
        <begin position="86"/>
        <end position="113"/>
    </location>
</feature>
<reference evidence="6 7" key="1">
    <citation type="journal article" date="2024" name="Commun. Biol.">
        <title>Comparative genomic analysis of thermophilic fungi reveals convergent evolutionary adaptations and gene losses.</title>
        <authorList>
            <person name="Steindorff A.S."/>
            <person name="Aguilar-Pontes M.V."/>
            <person name="Robinson A.J."/>
            <person name="Andreopoulos B."/>
            <person name="LaButti K."/>
            <person name="Kuo A."/>
            <person name="Mondo S."/>
            <person name="Riley R."/>
            <person name="Otillar R."/>
            <person name="Haridas S."/>
            <person name="Lipzen A."/>
            <person name="Grimwood J."/>
            <person name="Schmutz J."/>
            <person name="Clum A."/>
            <person name="Reid I.D."/>
            <person name="Moisan M.C."/>
            <person name="Butler G."/>
            <person name="Nguyen T.T.M."/>
            <person name="Dewar K."/>
            <person name="Conant G."/>
            <person name="Drula E."/>
            <person name="Henrissat B."/>
            <person name="Hansel C."/>
            <person name="Singer S."/>
            <person name="Hutchinson M.I."/>
            <person name="de Vries R.P."/>
            <person name="Natvig D.O."/>
            <person name="Powell A.J."/>
            <person name="Tsang A."/>
            <person name="Grigoriev I.V."/>
        </authorList>
    </citation>
    <scope>NUCLEOTIDE SEQUENCE [LARGE SCALE GENOMIC DNA]</scope>
    <source>
        <strain evidence="6 7">ATCC 24622</strain>
    </source>
</reference>
<comment type="similarity">
    <text evidence="4">Belongs to the AIM11 family.</text>
</comment>